<evidence type="ECO:0000256" key="1">
    <source>
        <dbReference type="SAM" id="Phobius"/>
    </source>
</evidence>
<gene>
    <name evidence="2" type="ORF">BC938DRAFT_474891</name>
</gene>
<dbReference type="EMBL" id="RBNJ01001922">
    <property type="protein sequence ID" value="RUS32618.1"/>
    <property type="molecule type" value="Genomic_DNA"/>
</dbReference>
<feature type="transmembrane region" description="Helical" evidence="1">
    <location>
        <begin position="17"/>
        <end position="38"/>
    </location>
</feature>
<keyword evidence="1" id="KW-0472">Membrane</keyword>
<evidence type="ECO:0000313" key="3">
    <source>
        <dbReference type="Proteomes" id="UP000274822"/>
    </source>
</evidence>
<dbReference type="Proteomes" id="UP000274822">
    <property type="component" value="Unassembled WGS sequence"/>
</dbReference>
<evidence type="ECO:0008006" key="4">
    <source>
        <dbReference type="Google" id="ProtNLM"/>
    </source>
</evidence>
<keyword evidence="3" id="KW-1185">Reference proteome</keyword>
<name>A0A433QS87_9FUNG</name>
<dbReference type="AlphaFoldDB" id="A0A433QS87"/>
<evidence type="ECO:0000313" key="2">
    <source>
        <dbReference type="EMBL" id="RUS32618.1"/>
    </source>
</evidence>
<keyword evidence="1" id="KW-0812">Transmembrane</keyword>
<proteinExistence type="predicted"/>
<reference evidence="2 3" key="1">
    <citation type="journal article" date="2018" name="New Phytol.">
        <title>Phylogenomics of Endogonaceae and evolution of mycorrhizas within Mucoromycota.</title>
        <authorList>
            <person name="Chang Y."/>
            <person name="Desiro A."/>
            <person name="Na H."/>
            <person name="Sandor L."/>
            <person name="Lipzen A."/>
            <person name="Clum A."/>
            <person name="Barry K."/>
            <person name="Grigoriev I.V."/>
            <person name="Martin F.M."/>
            <person name="Stajich J.E."/>
            <person name="Smith M.E."/>
            <person name="Bonito G."/>
            <person name="Spatafora J.W."/>
        </authorList>
    </citation>
    <scope>NUCLEOTIDE SEQUENCE [LARGE SCALE GENOMIC DNA]</scope>
    <source>
        <strain evidence="2 3">AD002</strain>
    </source>
</reference>
<protein>
    <recommendedName>
        <fullName evidence="4">Transmembrane protein</fullName>
    </recommendedName>
</protein>
<keyword evidence="1" id="KW-1133">Transmembrane helix</keyword>
<accession>A0A433QS87</accession>
<comment type="caution">
    <text evidence="2">The sequence shown here is derived from an EMBL/GenBank/DDBJ whole genome shotgun (WGS) entry which is preliminary data.</text>
</comment>
<organism evidence="2 3">
    <name type="scientific">Jimgerdemannia flammicorona</name>
    <dbReference type="NCBI Taxonomy" id="994334"/>
    <lineage>
        <taxon>Eukaryota</taxon>
        <taxon>Fungi</taxon>
        <taxon>Fungi incertae sedis</taxon>
        <taxon>Mucoromycota</taxon>
        <taxon>Mucoromycotina</taxon>
        <taxon>Endogonomycetes</taxon>
        <taxon>Endogonales</taxon>
        <taxon>Endogonaceae</taxon>
        <taxon>Jimgerdemannia</taxon>
    </lineage>
</organism>
<sequence>MFTLGQIPKFRISFKKFLIPFFIFIAVIAAVTISKYIWDQEKYASASSDGYINTDFTFSIFFQKLSFDDFTFQIYYDFIPYNDFRNDAGQLAKAINVTMGDKPGEFKVNSTFNALKGVDSSPDLFGQSKLYPFDTWSVYGLFSVVYNNQTSSVAPKTNITIYCNYPSLRGNGQLFETSDGFNEFGEGFQEHPKDIQEIIGYSSLGATMLFAMTSIRSAQIGVPTGACTTDVSAFYISDSMCQASPS</sequence>